<dbReference type="Proteomes" id="UP000242474">
    <property type="component" value="Unassembled WGS sequence"/>
</dbReference>
<protein>
    <submittedName>
        <fullName evidence="5">Fcf2-domain-containing protein</fullName>
    </submittedName>
</protein>
<comment type="subcellular location">
    <subcellularLocation>
        <location evidence="1">Nucleus</location>
        <location evidence="1">Nucleolus</location>
    </subcellularLocation>
</comment>
<dbReference type="PANTHER" id="PTHR21686:SF12">
    <property type="entry name" value="DEOXYNUCLEOTIDYLTRANSFERASE TERMINAL-INTERACTING PROTEIN 2"/>
    <property type="match status" value="1"/>
</dbReference>
<feature type="domain" description="Fcf2 pre-rRNA processing C-terminal" evidence="4">
    <location>
        <begin position="135"/>
        <end position="228"/>
    </location>
</feature>
<gene>
    <name evidence="5" type="ORF">COEREDRAFT_82005</name>
</gene>
<dbReference type="EMBL" id="KZ303507">
    <property type="protein sequence ID" value="PIA15459.1"/>
    <property type="molecule type" value="Genomic_DNA"/>
</dbReference>
<keyword evidence="2" id="KW-0539">Nucleus</keyword>
<dbReference type="Pfam" id="PF08698">
    <property type="entry name" value="Fcf2"/>
    <property type="match status" value="1"/>
</dbReference>
<sequence>MTMADKSANPSALDISDDELSQLLSQAKKDLTCLETEKKKKKEKDSTSKNKGRERSIPSLSVPLRLDDGNMSEDSRLISIDSETGMARIDVDNMYKTTSNLSQKSSITAEIEGKNAHPDPTIKRMTAGEALKQREKTAGKNWFGIKAPTMTPEIKNDLRVLQLRNVLDPKRFYKKSSSKELPKYFEIGTIIEGPTEFYSSRLTKKQRQNNLVDELLADKQSRDYFKRKVGEIHARNYSGGKAWYQKATGGNAKNKYKGVQKHSHQFKRK</sequence>
<feature type="region of interest" description="Disordered" evidence="3">
    <location>
        <begin position="29"/>
        <end position="68"/>
    </location>
</feature>
<dbReference type="InterPro" id="IPR039883">
    <property type="entry name" value="Fcf2/DNTTIP2"/>
</dbReference>
<proteinExistence type="predicted"/>
<dbReference type="OrthoDB" id="427886at2759"/>
<feature type="compositionally biased region" description="Basic and acidic residues" evidence="3">
    <location>
        <begin position="29"/>
        <end position="56"/>
    </location>
</feature>
<evidence type="ECO:0000259" key="4">
    <source>
        <dbReference type="Pfam" id="PF08698"/>
    </source>
</evidence>
<evidence type="ECO:0000256" key="2">
    <source>
        <dbReference type="ARBA" id="ARBA00023242"/>
    </source>
</evidence>
<evidence type="ECO:0000256" key="3">
    <source>
        <dbReference type="SAM" id="MobiDB-lite"/>
    </source>
</evidence>
<organism evidence="5 6">
    <name type="scientific">Coemansia reversa (strain ATCC 12441 / NRRL 1564)</name>
    <dbReference type="NCBI Taxonomy" id="763665"/>
    <lineage>
        <taxon>Eukaryota</taxon>
        <taxon>Fungi</taxon>
        <taxon>Fungi incertae sedis</taxon>
        <taxon>Zoopagomycota</taxon>
        <taxon>Kickxellomycotina</taxon>
        <taxon>Kickxellomycetes</taxon>
        <taxon>Kickxellales</taxon>
        <taxon>Kickxellaceae</taxon>
        <taxon>Coemansia</taxon>
    </lineage>
</organism>
<name>A0A2G5B8W8_COERN</name>
<evidence type="ECO:0000313" key="6">
    <source>
        <dbReference type="Proteomes" id="UP000242474"/>
    </source>
</evidence>
<evidence type="ECO:0000256" key="1">
    <source>
        <dbReference type="ARBA" id="ARBA00004604"/>
    </source>
</evidence>
<reference evidence="5 6" key="1">
    <citation type="journal article" date="2015" name="Genome Biol. Evol.">
        <title>Phylogenomic analyses indicate that early fungi evolved digesting cell walls of algal ancestors of land plants.</title>
        <authorList>
            <person name="Chang Y."/>
            <person name="Wang S."/>
            <person name="Sekimoto S."/>
            <person name="Aerts A.L."/>
            <person name="Choi C."/>
            <person name="Clum A."/>
            <person name="LaButti K.M."/>
            <person name="Lindquist E.A."/>
            <person name="Yee Ngan C."/>
            <person name="Ohm R.A."/>
            <person name="Salamov A.A."/>
            <person name="Grigoriev I.V."/>
            <person name="Spatafora J.W."/>
            <person name="Berbee M.L."/>
        </authorList>
    </citation>
    <scope>NUCLEOTIDE SEQUENCE [LARGE SCALE GENOMIC DNA]</scope>
    <source>
        <strain evidence="5 6">NRRL 1564</strain>
    </source>
</reference>
<dbReference type="InterPro" id="IPR014810">
    <property type="entry name" value="Fcf2_C"/>
</dbReference>
<dbReference type="GO" id="GO:0006396">
    <property type="term" value="P:RNA processing"/>
    <property type="evidence" value="ECO:0007669"/>
    <property type="project" value="TreeGrafter"/>
</dbReference>
<dbReference type="PANTHER" id="PTHR21686">
    <property type="entry name" value="DEOXYNUCLEOTIDYLTRANSFERASE TERMINAL-INTERACTING PROTEIN 2"/>
    <property type="match status" value="1"/>
</dbReference>
<accession>A0A2G5B8W8</accession>
<evidence type="ECO:0000313" key="5">
    <source>
        <dbReference type="EMBL" id="PIA15459.1"/>
    </source>
</evidence>
<dbReference type="STRING" id="763665.A0A2G5B8W8"/>
<dbReference type="AlphaFoldDB" id="A0A2G5B8W8"/>
<dbReference type="GO" id="GO:0003723">
    <property type="term" value="F:RNA binding"/>
    <property type="evidence" value="ECO:0007669"/>
    <property type="project" value="TreeGrafter"/>
</dbReference>
<dbReference type="GO" id="GO:0005730">
    <property type="term" value="C:nucleolus"/>
    <property type="evidence" value="ECO:0007669"/>
    <property type="project" value="UniProtKB-SubCell"/>
</dbReference>
<keyword evidence="6" id="KW-1185">Reference proteome</keyword>